<dbReference type="PANTHER" id="PTHR32522">
    <property type="match status" value="1"/>
</dbReference>
<dbReference type="RefSeq" id="WP_040093616.1">
    <property type="nucleotide sequence ID" value="NZ_CM020866.1"/>
</dbReference>
<dbReference type="EMBL" id="JTLV02000001">
    <property type="protein sequence ID" value="PQM31501.1"/>
    <property type="molecule type" value="Genomic_DNA"/>
</dbReference>
<protein>
    <submittedName>
        <fullName evidence="8">FtsX-like permease family</fullName>
    </submittedName>
</protein>
<comment type="subcellular location">
    <subcellularLocation>
        <location evidence="1">Cell membrane</location>
        <topology evidence="1">Multi-pass membrane protein</topology>
    </subcellularLocation>
</comment>
<evidence type="ECO:0000256" key="6">
    <source>
        <dbReference type="SAM" id="Phobius"/>
    </source>
</evidence>
<dbReference type="OrthoDB" id="386933at2"/>
<reference evidence="8 9" key="1">
    <citation type="journal article" date="2015" name="MBio">
        <title>Genome sequence of the Drosophila melanogaster male-killing Spiroplasma strain MSRO endosymbiont.</title>
        <authorList>
            <person name="Paredes J.C."/>
            <person name="Herren J.K."/>
            <person name="Schupfer F."/>
            <person name="Marin R."/>
            <person name="Claverol S."/>
            <person name="Kuo C.H."/>
            <person name="Lemaitre B."/>
            <person name="Beven L."/>
        </authorList>
    </citation>
    <scope>NUCLEOTIDE SEQUENCE [LARGE SCALE GENOMIC DNA]</scope>
    <source>
        <strain evidence="8 9">MSRO</strain>
    </source>
</reference>
<feature type="transmembrane region" description="Helical" evidence="6">
    <location>
        <begin position="1351"/>
        <end position="1379"/>
    </location>
</feature>
<feature type="transmembrane region" description="Helical" evidence="6">
    <location>
        <begin position="608"/>
        <end position="630"/>
    </location>
</feature>
<dbReference type="PANTHER" id="PTHR32522:SF5">
    <property type="entry name" value="ABC3 TRANSPORTER PERMEASE PROTEIN DOMAIN-CONTAINING PROTEIN"/>
    <property type="match status" value="1"/>
</dbReference>
<keyword evidence="4 6" id="KW-1133">Transmembrane helix</keyword>
<feature type="domain" description="ABC3 transporter permease C-terminal" evidence="7">
    <location>
        <begin position="1360"/>
        <end position="1476"/>
    </location>
</feature>
<organism evidence="8 9">
    <name type="scientific">Spiroplasma poulsonii</name>
    <dbReference type="NCBI Taxonomy" id="2138"/>
    <lineage>
        <taxon>Bacteria</taxon>
        <taxon>Bacillati</taxon>
        <taxon>Mycoplasmatota</taxon>
        <taxon>Mollicutes</taxon>
        <taxon>Entomoplasmatales</taxon>
        <taxon>Spiroplasmataceae</taxon>
        <taxon>Spiroplasma</taxon>
    </lineage>
</organism>
<evidence type="ECO:0000313" key="8">
    <source>
        <dbReference type="EMBL" id="PQM31501.1"/>
    </source>
</evidence>
<dbReference type="InterPro" id="IPR003838">
    <property type="entry name" value="ABC3_permease_C"/>
</dbReference>
<feature type="transmembrane region" description="Helical" evidence="6">
    <location>
        <begin position="768"/>
        <end position="798"/>
    </location>
</feature>
<keyword evidence="5 6" id="KW-0472">Membrane</keyword>
<feature type="transmembrane region" description="Helical" evidence="6">
    <location>
        <begin position="1400"/>
        <end position="1424"/>
    </location>
</feature>
<evidence type="ECO:0000256" key="3">
    <source>
        <dbReference type="ARBA" id="ARBA00022692"/>
    </source>
</evidence>
<dbReference type="GO" id="GO:0005886">
    <property type="term" value="C:plasma membrane"/>
    <property type="evidence" value="ECO:0007669"/>
    <property type="project" value="UniProtKB-SubCell"/>
</dbReference>
<gene>
    <name evidence="8" type="ORF">SMSRO_SF013360</name>
</gene>
<dbReference type="STRING" id="2138.SMSRO_v1c12610"/>
<dbReference type="Pfam" id="PF02687">
    <property type="entry name" value="FtsX"/>
    <property type="match status" value="2"/>
</dbReference>
<feature type="domain" description="ABC3 transporter permease C-terminal" evidence="7">
    <location>
        <begin position="616"/>
        <end position="724"/>
    </location>
</feature>
<feature type="transmembrane region" description="Helical" evidence="6">
    <location>
        <begin position="1444"/>
        <end position="1468"/>
    </location>
</feature>
<keyword evidence="2" id="KW-1003">Cell membrane</keyword>
<evidence type="ECO:0000259" key="7">
    <source>
        <dbReference type="Pfam" id="PF02687"/>
    </source>
</evidence>
<proteinExistence type="predicted"/>
<evidence type="ECO:0000256" key="1">
    <source>
        <dbReference type="ARBA" id="ARBA00004651"/>
    </source>
</evidence>
<dbReference type="Proteomes" id="UP000031565">
    <property type="component" value="Unassembled WGS sequence"/>
</dbReference>
<evidence type="ECO:0000256" key="4">
    <source>
        <dbReference type="ARBA" id="ARBA00022989"/>
    </source>
</evidence>
<evidence type="ECO:0000256" key="5">
    <source>
        <dbReference type="ARBA" id="ARBA00023136"/>
    </source>
</evidence>
<feature type="transmembrane region" description="Helical" evidence="6">
    <location>
        <begin position="660"/>
        <end position="682"/>
    </location>
</feature>
<evidence type="ECO:0000313" key="9">
    <source>
        <dbReference type="Proteomes" id="UP000031565"/>
    </source>
</evidence>
<evidence type="ECO:0000256" key="2">
    <source>
        <dbReference type="ARBA" id="ARBA00022475"/>
    </source>
</evidence>
<feature type="transmembrane region" description="Helical" evidence="6">
    <location>
        <begin position="20"/>
        <end position="40"/>
    </location>
</feature>
<sequence>MWLLLKQGILNTFKNKTQVFIFVILIVLTALFSTVCWTSFDRLQKANKTMGYGTLNINYNYNYISTNYEANNQQTITPWFAFDVDYAGIGTGFFEKNYGTLTIGGSNDVLKPFDLGTGLKGEKYQFKIEGNRLQIAKSGRWVPFENVLLDYNAINITDNNVLTGEFSQLYRFNFNAYSFQKSLLGQLYNRFIFNNAVDPTLKTQAINLVKRYIHFILESRLTYLVYKNIKIYALKNNTTDVNLLNQFINGVNLGEHWQTKNLGIDNPGKNVARADRIFLTPTAATDKYWGMRGTLGFPIYDSNNTLGLKELDCQNSTGCTGVENYRYFLTDAKNDNIIQLLNDKNDHSNVTKNFLLNGSYKVRNLSTYDFFGQYDYNNKFINNDFLTTYQDMLGMVSNFEIVNRNQAIAWTTDGKKYKFIDWTQPYNLGQLKILQKSKWFDRGLNEMVDTAIVLPQYFKANHLRFDDTILVNQLKLYIEAVGGDTQNIYPTIYDTDFLPDASNESIIYVHPQMFNRLFGYNNEGFTSQQYQDVSTVQLTYHGANQNNMEPDLNYYRVYLADNINRLGKTVGAIFQNKTDVINNVSFSKFNANQLVNNRYQLLNNAIKIYHLVTIGIVIFFAVIVMIILFIQLKSMIEKQRSQIGILKANGYNNFKIALSYLMYFLTALAIATPIGWLLGLGLQVPIINLFGQYFVLPSTFIVNWQILLLFFLLAGSIIFVLVVIECSIILGREVLALINPNRDFKPNKLISRLSLYFTNRLFKTRFRLVLLGASWKAVTMFLITTFIATGTITLAALVPNSIKTLSKQYYQNLNYANELNYQNVIYNNPLSRYELYDSPSEDVPDYGGVNDPIYQKLENVPIAPYVYAHGADNTTKWITLQELATNPNYSTSYPSFVVNMLVQNMTVFKGSNISVGLLRYLYDLPTDSNIKTRLDNQLSLVTCTFLPQLFGQSPVSNSEAAGTTWHKWSYCIEQATNTILPTVIKEKWAANEKYQLRFNFGFNSMAYDQKTDSLFTGFDTKIAAVNGIIRDSAKNQISSYGLDVNDNQVVFTNKLKTKLQEPPSNQGKTIPIAINDSAATKYNLRTNDIINFYTNQPRLQYLGKDQQYYDIKPEWWTYQNGNVTNDHWTLNLSHLTNSLLTGTNNDQWGTNVNQPYASISGLKLNLPVNMIDAHVWSQDKIDINPGSGPTKIDLLNNKVTKIKQNNYIIGAYDLNFDHPLKSLIDLVNGGFGKNWYGQSLKLGLLRVTTSNFNVLSDYQFKVVGIQHSYDQARIFLDQKWGNQVLGYQNSPQWFNGKYTKAIQPADQFQRYVLSSISADNALSDGLTFFSSAVGKVDYLHNKKQVVNQLSYFTTVLAGALVSIIILTAVIIIFLVTDFFMERYIKFIALMRVFGYRRGEINSMTLAIFIPFAILGWLLGFFLVWTSVYFAFKIGLQAINLPLSLPMPCLLFIIIFGIISFIFTLTFVLSTRKINQLPIQTIVTLSDE</sequence>
<accession>A0A2P6FDG6</accession>
<feature type="transmembrane region" description="Helical" evidence="6">
    <location>
        <begin position="702"/>
        <end position="724"/>
    </location>
</feature>
<comment type="caution">
    <text evidence="8">The sequence shown here is derived from an EMBL/GenBank/DDBJ whole genome shotgun (WGS) entry which is preliminary data.</text>
</comment>
<keyword evidence="3 6" id="KW-0812">Transmembrane</keyword>
<keyword evidence="9" id="KW-1185">Reference proteome</keyword>
<name>A0A2P6FDG6_9MOLU</name>